<dbReference type="KEGG" id="vbl:L21SP4_01734"/>
<dbReference type="PANTHER" id="PTHR47529:SF1">
    <property type="entry name" value="PERIPLASMIC CHAPERONE PPID"/>
    <property type="match status" value="1"/>
</dbReference>
<sequence length="566" mass="64113">MMLARFHKIIQSKAVWTAICILICIAFLGFFAPGMGGSGGGRERSRAAGELYGKEISSREFRSAYHDVYLRYILMFGRELSIDERMDTLLREAAWQRLAMLRKADRLDIRASDEEVRAAIRSQPMFRGEQGFNRTRYDNFVNAMLPRMGYSVSALESLFRDEVRLQKLRFRPALAALVTPGEVRQAFHSYADEYELEYALVTTNQLEEPVTVAEDRVRAYYQNHADRFKMPEKVRVQYVRFPVEPYLDEVEVAEEEARRFYDRNLEQYRAESGQEEASTNDAPAYLPFEQVRGEIETELRRRRALNLAADEATELVIDLTPGREGKAPAFEQAAEGRGLEIRTLPAFARDADLKPIASDRAFIEAAFSLQNTADRYFSDAVAGEDAVYVIALEKRLPSFVPPFDTVEAQVRAAVRREARREALEARADLIRDRVAEAVSGGRTFAEALKPFGLTPERTPPFSPMQGPEDDPLAPWLSTAATRAGEGEIASPLPFRGDRYLIAHVAAYTPGDESGTLPGLRPELVSFLRRDRINRLLTEAGRYTLEEAGFRDYRAEREAEGEQTAED</sequence>
<keyword evidence="5" id="KW-0413">Isomerase</keyword>
<dbReference type="OrthoDB" id="9768393at2"/>
<dbReference type="EMBL" id="CP010904">
    <property type="protein sequence ID" value="AKJ64974.1"/>
    <property type="molecule type" value="Genomic_DNA"/>
</dbReference>
<dbReference type="InterPro" id="IPR027304">
    <property type="entry name" value="Trigger_fact/SurA_dom_sf"/>
</dbReference>
<dbReference type="GO" id="GO:0003755">
    <property type="term" value="F:peptidyl-prolyl cis-trans isomerase activity"/>
    <property type="evidence" value="ECO:0007669"/>
    <property type="project" value="UniProtKB-EC"/>
</dbReference>
<evidence type="ECO:0000313" key="5">
    <source>
        <dbReference type="EMBL" id="AKJ64974.1"/>
    </source>
</evidence>
<dbReference type="STRING" id="1307763.L21SP4_01734"/>
<keyword evidence="6" id="KW-1185">Reference proteome</keyword>
<dbReference type="GO" id="GO:0005886">
    <property type="term" value="C:plasma membrane"/>
    <property type="evidence" value="ECO:0007669"/>
    <property type="project" value="UniProtKB-SubCell"/>
</dbReference>
<keyword evidence="3" id="KW-0472">Membrane</keyword>
<protein>
    <submittedName>
        <fullName evidence="5">Peptidyl-prolyl cis-trans isomerase D</fullName>
        <ecNumber evidence="5">5.2.1.8</ecNumber>
    </submittedName>
</protein>
<accession>A0A0G3ELG3</accession>
<reference evidence="6" key="1">
    <citation type="submission" date="2015-02" db="EMBL/GenBank/DDBJ databases">
        <title>Description and complete genome sequence of the first cultured representative of the subdivision 5 of the Verrucomicrobia phylum.</title>
        <authorList>
            <person name="Spring S."/>
            <person name="Bunk B."/>
            <person name="Sproer C."/>
            <person name="Klenk H.-P."/>
        </authorList>
    </citation>
    <scope>NUCLEOTIDE SEQUENCE [LARGE SCALE GENOMIC DNA]</scope>
    <source>
        <strain evidence="6">L21-Fru-AB</strain>
    </source>
</reference>
<evidence type="ECO:0000256" key="4">
    <source>
        <dbReference type="ARBA" id="ARBA00023186"/>
    </source>
</evidence>
<keyword evidence="4" id="KW-0143">Chaperone</keyword>
<dbReference type="Proteomes" id="UP000035268">
    <property type="component" value="Chromosome"/>
</dbReference>
<organism evidence="5 6">
    <name type="scientific">Kiritimatiella glycovorans</name>
    <dbReference type="NCBI Taxonomy" id="1307763"/>
    <lineage>
        <taxon>Bacteria</taxon>
        <taxon>Pseudomonadati</taxon>
        <taxon>Kiritimatiellota</taxon>
        <taxon>Kiritimatiellia</taxon>
        <taxon>Kiritimatiellales</taxon>
        <taxon>Kiritimatiellaceae</taxon>
        <taxon>Kiritimatiella</taxon>
    </lineage>
</organism>
<gene>
    <name evidence="5" type="primary">ppiD</name>
    <name evidence="5" type="ORF">L21SP4_01734</name>
</gene>
<dbReference type="RefSeq" id="WP_052882249.1">
    <property type="nucleotide sequence ID" value="NZ_CP010904.1"/>
</dbReference>
<dbReference type="AlphaFoldDB" id="A0A0G3ELG3"/>
<evidence type="ECO:0000313" key="6">
    <source>
        <dbReference type="Proteomes" id="UP000035268"/>
    </source>
</evidence>
<proteinExistence type="predicted"/>
<dbReference type="SUPFAM" id="SSF109998">
    <property type="entry name" value="Triger factor/SurA peptide-binding domain-like"/>
    <property type="match status" value="1"/>
</dbReference>
<evidence type="ECO:0000256" key="1">
    <source>
        <dbReference type="ARBA" id="ARBA00004236"/>
    </source>
</evidence>
<reference evidence="5 6" key="2">
    <citation type="journal article" date="2016" name="ISME J.">
        <title>Characterization of the first cultured representative of Verrucomicrobia subdivision 5 indicates the proposal of a novel phylum.</title>
        <authorList>
            <person name="Spring S."/>
            <person name="Bunk B."/>
            <person name="Sproer C."/>
            <person name="Schumann P."/>
            <person name="Rohde M."/>
            <person name="Tindall B.J."/>
            <person name="Klenk H.P."/>
        </authorList>
    </citation>
    <scope>NUCLEOTIDE SEQUENCE [LARGE SCALE GENOMIC DNA]</scope>
    <source>
        <strain evidence="5 6">L21-Fru-AB</strain>
    </source>
</reference>
<keyword evidence="2" id="KW-1003">Cell membrane</keyword>
<comment type="subcellular location">
    <subcellularLocation>
        <location evidence="1">Cell membrane</location>
    </subcellularLocation>
</comment>
<dbReference type="PANTHER" id="PTHR47529">
    <property type="entry name" value="PEPTIDYL-PROLYL CIS-TRANS ISOMERASE D"/>
    <property type="match status" value="1"/>
</dbReference>
<evidence type="ECO:0000256" key="3">
    <source>
        <dbReference type="ARBA" id="ARBA00023136"/>
    </source>
</evidence>
<evidence type="ECO:0000256" key="2">
    <source>
        <dbReference type="ARBA" id="ARBA00022475"/>
    </source>
</evidence>
<dbReference type="InterPro" id="IPR052029">
    <property type="entry name" value="PpiD_chaperone"/>
</dbReference>
<dbReference type="EC" id="5.2.1.8" evidence="5"/>
<dbReference type="Pfam" id="PF13624">
    <property type="entry name" value="SurA_N_3"/>
    <property type="match status" value="1"/>
</dbReference>
<name>A0A0G3ELG3_9BACT</name>